<keyword evidence="1" id="KW-0472">Membrane</keyword>
<name>A0A8J2LC04_9HEXA</name>
<organism evidence="2 3">
    <name type="scientific">Allacma fusca</name>
    <dbReference type="NCBI Taxonomy" id="39272"/>
    <lineage>
        <taxon>Eukaryota</taxon>
        <taxon>Metazoa</taxon>
        <taxon>Ecdysozoa</taxon>
        <taxon>Arthropoda</taxon>
        <taxon>Hexapoda</taxon>
        <taxon>Collembola</taxon>
        <taxon>Symphypleona</taxon>
        <taxon>Sminthuridae</taxon>
        <taxon>Allacma</taxon>
    </lineage>
</organism>
<evidence type="ECO:0000313" key="2">
    <source>
        <dbReference type="EMBL" id="CAG7829444.1"/>
    </source>
</evidence>
<keyword evidence="1" id="KW-1133">Transmembrane helix</keyword>
<sequence>MGNQGVKQFDPSLIFLIVLNFTYFSLFSPFTAKYCPVQEQWVRRTNRVLVAGIHICILLSVVEPTLKFTDSGKSDFHVWSNRAILFLWAMYIITVMFTLWLKQQAVVDFLNGFQKLCSYLTNNGLILVRRAEEIAGAAVFPICVFLYGGAQMFSVKNYMPLNNSVGEDDMGTNESLGWRQCSPFNDLWHTVKKVTFTFAVAFTIIGHGILISLTISTLIVVRAFVSQVQKLEKDANSLVKVLDALEKFSLFFENTSNIFSLLMCTNWLAFIPTFALDISFAFGEGTSEKAKVGSNVVIFFSTLFFAANAHSQIKSIQRWIQHSLSKARQTLICYVGLHLRVNLIMEQINSNEFSFSGHLFLITYGFIGSTCGLILTYAIVVRGETY</sequence>
<keyword evidence="3" id="KW-1185">Reference proteome</keyword>
<dbReference type="EMBL" id="CAJVCH010551471">
    <property type="protein sequence ID" value="CAG7829444.1"/>
    <property type="molecule type" value="Genomic_DNA"/>
</dbReference>
<feature type="transmembrane region" description="Helical" evidence="1">
    <location>
        <begin position="12"/>
        <end position="32"/>
    </location>
</feature>
<feature type="transmembrane region" description="Helical" evidence="1">
    <location>
        <begin position="360"/>
        <end position="380"/>
    </location>
</feature>
<protein>
    <submittedName>
        <fullName evidence="2">Uncharacterized protein</fullName>
    </submittedName>
</protein>
<feature type="transmembrane region" description="Helical" evidence="1">
    <location>
        <begin position="196"/>
        <end position="221"/>
    </location>
</feature>
<feature type="transmembrane region" description="Helical" evidence="1">
    <location>
        <begin position="44"/>
        <end position="62"/>
    </location>
</feature>
<proteinExistence type="predicted"/>
<dbReference type="AlphaFoldDB" id="A0A8J2LC04"/>
<feature type="transmembrane region" description="Helical" evidence="1">
    <location>
        <begin position="258"/>
        <end position="280"/>
    </location>
</feature>
<accession>A0A8J2LC04</accession>
<gene>
    <name evidence="2" type="ORF">AFUS01_LOCUS39306</name>
</gene>
<comment type="caution">
    <text evidence="2">The sequence shown here is derived from an EMBL/GenBank/DDBJ whole genome shotgun (WGS) entry which is preliminary data.</text>
</comment>
<dbReference type="Proteomes" id="UP000708208">
    <property type="component" value="Unassembled WGS sequence"/>
</dbReference>
<evidence type="ECO:0000256" key="1">
    <source>
        <dbReference type="SAM" id="Phobius"/>
    </source>
</evidence>
<evidence type="ECO:0000313" key="3">
    <source>
        <dbReference type="Proteomes" id="UP000708208"/>
    </source>
</evidence>
<feature type="transmembrane region" description="Helical" evidence="1">
    <location>
        <begin position="134"/>
        <end position="153"/>
    </location>
</feature>
<feature type="transmembrane region" description="Helical" evidence="1">
    <location>
        <begin position="82"/>
        <end position="101"/>
    </location>
</feature>
<reference evidence="2" key="1">
    <citation type="submission" date="2021-06" db="EMBL/GenBank/DDBJ databases">
        <authorList>
            <person name="Hodson N. C."/>
            <person name="Mongue J. A."/>
            <person name="Jaron S. K."/>
        </authorList>
    </citation>
    <scope>NUCLEOTIDE SEQUENCE</scope>
</reference>
<feature type="transmembrane region" description="Helical" evidence="1">
    <location>
        <begin position="292"/>
        <end position="310"/>
    </location>
</feature>
<keyword evidence="1" id="KW-0812">Transmembrane</keyword>